<dbReference type="RefSeq" id="WP_209361273.1">
    <property type="nucleotide sequence ID" value="NZ_JAGISH010000006.1"/>
</dbReference>
<dbReference type="AlphaFoldDB" id="A0A940MK86"/>
<proteinExistence type="predicted"/>
<keyword evidence="1" id="KW-0966">Cell projection</keyword>
<dbReference type="Proteomes" id="UP000675940">
    <property type="component" value="Unassembled WGS sequence"/>
</dbReference>
<sequence>MIKKILPILLAVVGTGAGIGAGIMMKPAPPPAEEHAAIDCAAPTGEVEHTVADADTGGDGEPAPAQQEYVKMSNQFIIPVMSEERVKALVVASLSLEVRIGVTEVVYAREPKLRDVLLQVMFDHANIGGFEGSFTNADRMGPLRRSLLEAARSVLGGDVIDVLITEIARQDT</sequence>
<name>A0A940MK86_9RHOB</name>
<comment type="caution">
    <text evidence="1">The sequence shown here is derived from an EMBL/GenBank/DDBJ whole genome shotgun (WGS) entry which is preliminary data.</text>
</comment>
<protein>
    <submittedName>
        <fullName evidence="1">Flagellar basal body-associated FliL family protein</fullName>
    </submittedName>
</protein>
<gene>
    <name evidence="1" type="ORF">J5474_12655</name>
</gene>
<dbReference type="EMBL" id="JAGISH010000006">
    <property type="protein sequence ID" value="MBP0483340.1"/>
    <property type="molecule type" value="Genomic_DNA"/>
</dbReference>
<organism evidence="1 2">
    <name type="scientific">Sagittula salina</name>
    <dbReference type="NCBI Taxonomy" id="2820268"/>
    <lineage>
        <taxon>Bacteria</taxon>
        <taxon>Pseudomonadati</taxon>
        <taxon>Pseudomonadota</taxon>
        <taxon>Alphaproteobacteria</taxon>
        <taxon>Rhodobacterales</taxon>
        <taxon>Roseobacteraceae</taxon>
        <taxon>Sagittula</taxon>
    </lineage>
</organism>
<reference evidence="1" key="1">
    <citation type="submission" date="2021-03" db="EMBL/GenBank/DDBJ databases">
        <title>Sagittula salina sp. nov. strain M10.9X isolated from the marine waste.</title>
        <authorList>
            <person name="Satari L."/>
            <person name="Molina-Menor E."/>
            <person name="Vidal-Verdu A."/>
            <person name="Pascual J."/>
            <person name="Pereto J."/>
            <person name="Porcar M."/>
        </authorList>
    </citation>
    <scope>NUCLEOTIDE SEQUENCE</scope>
    <source>
        <strain evidence="1">M10.9X</strain>
    </source>
</reference>
<keyword evidence="1" id="KW-0969">Cilium</keyword>
<evidence type="ECO:0000313" key="2">
    <source>
        <dbReference type="Proteomes" id="UP000675940"/>
    </source>
</evidence>
<keyword evidence="2" id="KW-1185">Reference proteome</keyword>
<keyword evidence="1" id="KW-0282">Flagellum</keyword>
<evidence type="ECO:0000313" key="1">
    <source>
        <dbReference type="EMBL" id="MBP0483340.1"/>
    </source>
</evidence>
<accession>A0A940MK86</accession>